<dbReference type="AlphaFoldDB" id="A0AAD8HLV8"/>
<sequence length="112" mass="12733">MYFVLYILLPCPCIAHEIQEHACLAGLIPTVMGFAIPDHPHEIRMEAAKFLHQLCHSSCTTLHMFVACRGIPILVSFLEADYTNHRALSAHRNIEESREINKYLTSNVRATE</sequence>
<dbReference type="InterPro" id="IPR011989">
    <property type="entry name" value="ARM-like"/>
</dbReference>
<organism evidence="3 4">
    <name type="scientific">Heracleum sosnowskyi</name>
    <dbReference type="NCBI Taxonomy" id="360622"/>
    <lineage>
        <taxon>Eukaryota</taxon>
        <taxon>Viridiplantae</taxon>
        <taxon>Streptophyta</taxon>
        <taxon>Embryophyta</taxon>
        <taxon>Tracheophyta</taxon>
        <taxon>Spermatophyta</taxon>
        <taxon>Magnoliopsida</taxon>
        <taxon>eudicotyledons</taxon>
        <taxon>Gunneridae</taxon>
        <taxon>Pentapetalae</taxon>
        <taxon>asterids</taxon>
        <taxon>campanulids</taxon>
        <taxon>Apiales</taxon>
        <taxon>Apiaceae</taxon>
        <taxon>Apioideae</taxon>
        <taxon>apioid superclade</taxon>
        <taxon>Tordylieae</taxon>
        <taxon>Tordyliinae</taxon>
        <taxon>Heracleum</taxon>
    </lineage>
</organism>
<reference evidence="3" key="1">
    <citation type="submission" date="2023-02" db="EMBL/GenBank/DDBJ databases">
        <title>Genome of toxic invasive species Heracleum sosnowskyi carries increased number of genes despite the absence of recent whole-genome duplications.</title>
        <authorList>
            <person name="Schelkunov M."/>
            <person name="Shtratnikova V."/>
            <person name="Makarenko M."/>
            <person name="Klepikova A."/>
            <person name="Omelchenko D."/>
            <person name="Novikova G."/>
            <person name="Obukhova E."/>
            <person name="Bogdanov V."/>
            <person name="Penin A."/>
            <person name="Logacheva M."/>
        </authorList>
    </citation>
    <scope>NUCLEOTIDE SEQUENCE</scope>
    <source>
        <strain evidence="3">Hsosn_3</strain>
        <tissue evidence="3">Leaf</tissue>
    </source>
</reference>
<dbReference type="SUPFAM" id="SSF48371">
    <property type="entry name" value="ARM repeat"/>
    <property type="match status" value="1"/>
</dbReference>
<evidence type="ECO:0000256" key="1">
    <source>
        <dbReference type="ARBA" id="ARBA00022737"/>
    </source>
</evidence>
<reference evidence="3" key="2">
    <citation type="submission" date="2023-05" db="EMBL/GenBank/DDBJ databases">
        <authorList>
            <person name="Schelkunov M.I."/>
        </authorList>
    </citation>
    <scope>NUCLEOTIDE SEQUENCE</scope>
    <source>
        <strain evidence="3">Hsosn_3</strain>
        <tissue evidence="3">Leaf</tissue>
    </source>
</reference>
<evidence type="ECO:0000313" key="4">
    <source>
        <dbReference type="Proteomes" id="UP001237642"/>
    </source>
</evidence>
<dbReference type="Proteomes" id="UP001237642">
    <property type="component" value="Unassembled WGS sequence"/>
</dbReference>
<dbReference type="InterPro" id="IPR016024">
    <property type="entry name" value="ARM-type_fold"/>
</dbReference>
<accession>A0AAD8HLV8</accession>
<name>A0AAD8HLV8_9APIA</name>
<keyword evidence="1" id="KW-0677">Repeat</keyword>
<dbReference type="Gene3D" id="1.25.10.10">
    <property type="entry name" value="Leucine-rich Repeat Variant"/>
    <property type="match status" value="1"/>
</dbReference>
<protein>
    <submittedName>
        <fullName evidence="3">Uncharacterized protein</fullName>
    </submittedName>
</protein>
<dbReference type="PANTHER" id="PTHR46618:SF1">
    <property type="entry name" value="ARMADILLO REPEAT-CONTAINING PROTEIN 3"/>
    <property type="match status" value="1"/>
</dbReference>
<keyword evidence="4" id="KW-1185">Reference proteome</keyword>
<feature type="signal peptide" evidence="2">
    <location>
        <begin position="1"/>
        <end position="15"/>
    </location>
</feature>
<feature type="chain" id="PRO_5041923458" evidence="2">
    <location>
        <begin position="16"/>
        <end position="112"/>
    </location>
</feature>
<evidence type="ECO:0000313" key="3">
    <source>
        <dbReference type="EMBL" id="KAK1369113.1"/>
    </source>
</evidence>
<gene>
    <name evidence="3" type="ORF">POM88_035205</name>
</gene>
<dbReference type="PANTHER" id="PTHR46618">
    <property type="entry name" value="ARMADILLO REPEAT-CONTAINING PROTEIN 3"/>
    <property type="match status" value="1"/>
</dbReference>
<proteinExistence type="predicted"/>
<evidence type="ECO:0000256" key="2">
    <source>
        <dbReference type="SAM" id="SignalP"/>
    </source>
</evidence>
<dbReference type="InterPro" id="IPR052441">
    <property type="entry name" value="Armadillo-Ser/Thr_Kinase"/>
</dbReference>
<comment type="caution">
    <text evidence="3">The sequence shown here is derived from an EMBL/GenBank/DDBJ whole genome shotgun (WGS) entry which is preliminary data.</text>
</comment>
<keyword evidence="2" id="KW-0732">Signal</keyword>
<dbReference type="EMBL" id="JAUIZM010000008">
    <property type="protein sequence ID" value="KAK1369113.1"/>
    <property type="molecule type" value="Genomic_DNA"/>
</dbReference>